<organism evidence="1 2">
    <name type="scientific">Komagataeibacter melaceti</name>
    <dbReference type="NCBI Taxonomy" id="2766577"/>
    <lineage>
        <taxon>Bacteria</taxon>
        <taxon>Pseudomonadati</taxon>
        <taxon>Pseudomonadota</taxon>
        <taxon>Alphaproteobacteria</taxon>
        <taxon>Acetobacterales</taxon>
        <taxon>Acetobacteraceae</taxon>
        <taxon>Komagataeibacter</taxon>
    </lineage>
</organism>
<sequence length="99" mass="11250">MCSNLPDGCSQTDIDRQFRKENSALADKARRAEKLAKMLKDCLYEAKWLFGNDGCAETLDWLPDCISEVEGEVKRLDSGLIELEDKWEASRSMFLEAAE</sequence>
<comment type="caution">
    <text evidence="1">The sequence shown here is derived from an EMBL/GenBank/DDBJ whole genome shotgun (WGS) entry which is preliminary data.</text>
</comment>
<dbReference type="AlphaFoldDB" id="A0A371YZ16"/>
<name>A0A371YZ16_9PROT</name>
<proteinExistence type="predicted"/>
<accession>A0A371YZ16</accession>
<keyword evidence="2" id="KW-1185">Reference proteome</keyword>
<dbReference type="RefSeq" id="WP_116703384.1">
    <property type="nucleotide sequence ID" value="NZ_QUWV01000090.1"/>
</dbReference>
<dbReference type="Proteomes" id="UP000262371">
    <property type="component" value="Unassembled WGS sequence"/>
</dbReference>
<dbReference type="EMBL" id="QUWV01000090">
    <property type="protein sequence ID" value="RFD19490.1"/>
    <property type="molecule type" value="Genomic_DNA"/>
</dbReference>
<evidence type="ECO:0000313" key="2">
    <source>
        <dbReference type="Proteomes" id="UP000262371"/>
    </source>
</evidence>
<reference evidence="1 2" key="1">
    <citation type="submission" date="2018-08" db="EMBL/GenBank/DDBJ databases">
        <title>Komagataeibacter sp. AV 382.</title>
        <authorList>
            <person name="Skraban J."/>
            <person name="Trcek J."/>
        </authorList>
    </citation>
    <scope>NUCLEOTIDE SEQUENCE [LARGE SCALE GENOMIC DNA]</scope>
    <source>
        <strain evidence="1 2">AV 382</strain>
    </source>
</reference>
<dbReference type="OrthoDB" id="7283724at2"/>
<gene>
    <name evidence="1" type="ORF">DY926_10835</name>
</gene>
<protein>
    <submittedName>
        <fullName evidence="1">Uncharacterized protein</fullName>
    </submittedName>
</protein>
<evidence type="ECO:0000313" key="1">
    <source>
        <dbReference type="EMBL" id="RFD19490.1"/>
    </source>
</evidence>